<reference evidence="4 5" key="1">
    <citation type="submission" date="2024-06" db="EMBL/GenBank/DDBJ databases">
        <authorList>
            <person name="Chen R.Y."/>
        </authorList>
    </citation>
    <scope>NUCLEOTIDE SEQUENCE [LARGE SCALE GENOMIC DNA]</scope>
    <source>
        <strain evidence="4 5">D2</strain>
    </source>
</reference>
<evidence type="ECO:0000256" key="2">
    <source>
        <dbReference type="SAM" id="SignalP"/>
    </source>
</evidence>
<dbReference type="PROSITE" id="PS50005">
    <property type="entry name" value="TPR"/>
    <property type="match status" value="1"/>
</dbReference>
<dbReference type="EMBL" id="JBELOE010000076">
    <property type="protein sequence ID" value="MER2490901.1"/>
    <property type="molecule type" value="Genomic_DNA"/>
</dbReference>
<dbReference type="Pfam" id="PF14559">
    <property type="entry name" value="TPR_19"/>
    <property type="match status" value="1"/>
</dbReference>
<keyword evidence="2" id="KW-0732">Signal</keyword>
<protein>
    <submittedName>
        <fullName evidence="4">Porin family protein</fullName>
    </submittedName>
</protein>
<organism evidence="4 5">
    <name type="scientific">Catenovulum sediminis</name>
    <dbReference type="NCBI Taxonomy" id="1740262"/>
    <lineage>
        <taxon>Bacteria</taxon>
        <taxon>Pseudomonadati</taxon>
        <taxon>Pseudomonadota</taxon>
        <taxon>Gammaproteobacteria</taxon>
        <taxon>Alteromonadales</taxon>
        <taxon>Alteromonadaceae</taxon>
        <taxon>Catenovulum</taxon>
    </lineage>
</organism>
<keyword evidence="1" id="KW-0802">TPR repeat</keyword>
<feature type="domain" description="Surface lipoprotein assembly modifier C-terminal" evidence="3">
    <location>
        <begin position="155"/>
        <end position="446"/>
    </location>
</feature>
<dbReference type="InterPro" id="IPR019734">
    <property type="entry name" value="TPR_rpt"/>
</dbReference>
<dbReference type="InterPro" id="IPR007655">
    <property type="entry name" value="Slam_C"/>
</dbReference>
<accession>A0ABV1RDP9</accession>
<evidence type="ECO:0000259" key="3">
    <source>
        <dbReference type="Pfam" id="PF04575"/>
    </source>
</evidence>
<feature type="signal peptide" evidence="2">
    <location>
        <begin position="1"/>
        <end position="27"/>
    </location>
</feature>
<comment type="caution">
    <text evidence="4">The sequence shown here is derived from an EMBL/GenBank/DDBJ whole genome shotgun (WGS) entry which is preliminary data.</text>
</comment>
<dbReference type="SUPFAM" id="SSF56935">
    <property type="entry name" value="Porins"/>
    <property type="match status" value="1"/>
</dbReference>
<keyword evidence="5" id="KW-1185">Reference proteome</keyword>
<proteinExistence type="predicted"/>
<sequence>MLAAKKINIPLFCVLAALVTLTSVCVAQENTDSRKYLVELVKKGAYQEAFELAERIFDDYVGDPDFDYLYGLTARANGKHQEAIFAFERVVINRSKNINARMALAVAYYEIGNYEAARAEFNHVLSLNPDTATSLKVDEYIKHLNNLKNNLEPNWSGLLSASVGYDSNVNSGLGDEMYEIPIQGILREFQFPEAADSMQRLNARLKYEYPLSKHNALYTHLAAGKTFYSDLKDLEKANMDFMLGYQHKIGAAQIKTSGFYQKFWFGSEVYQNLYAALASIDFEISNTQNFILSANYSITDNQLTDNLDLNSSMLKAQYSYLLDFGKFSIHASYRDENVDQLNESSQHYERDVTGIGLSWLQPIADWGILSFAWRYQHAKHQFDNMTVLDTDGFSPLFKEKRSDHSQVYNIAFDYLLSARWSWQTQARISRKNSNQFFYSFNRNLISTGVRYTF</sequence>
<dbReference type="Pfam" id="PF04575">
    <property type="entry name" value="SlipAM"/>
    <property type="match status" value="1"/>
</dbReference>
<dbReference type="SUPFAM" id="SSF48452">
    <property type="entry name" value="TPR-like"/>
    <property type="match status" value="1"/>
</dbReference>
<feature type="repeat" description="TPR" evidence="1">
    <location>
        <begin position="98"/>
        <end position="131"/>
    </location>
</feature>
<dbReference type="Proteomes" id="UP001467690">
    <property type="component" value="Unassembled WGS sequence"/>
</dbReference>
<feature type="chain" id="PRO_5045138864" evidence="2">
    <location>
        <begin position="28"/>
        <end position="453"/>
    </location>
</feature>
<evidence type="ECO:0000313" key="5">
    <source>
        <dbReference type="Proteomes" id="UP001467690"/>
    </source>
</evidence>
<name>A0ABV1RDP9_9ALTE</name>
<dbReference type="RefSeq" id="WP_350400697.1">
    <property type="nucleotide sequence ID" value="NZ_JBELOE010000076.1"/>
</dbReference>
<dbReference type="InterPro" id="IPR011990">
    <property type="entry name" value="TPR-like_helical_dom_sf"/>
</dbReference>
<evidence type="ECO:0000256" key="1">
    <source>
        <dbReference type="PROSITE-ProRule" id="PRU00339"/>
    </source>
</evidence>
<dbReference type="Gene3D" id="1.25.40.10">
    <property type="entry name" value="Tetratricopeptide repeat domain"/>
    <property type="match status" value="1"/>
</dbReference>
<evidence type="ECO:0000313" key="4">
    <source>
        <dbReference type="EMBL" id="MER2490901.1"/>
    </source>
</evidence>
<gene>
    <name evidence="4" type="ORF">ABS311_03265</name>
</gene>